<accession>A0ACD3ATL1</accession>
<sequence length="553" mass="60006">MTAFVIPNAIQITTRQAKYTFASFLARDTTFDVIFNIWKLVRPEQALGGPVLTNTSNSVATSASASMSGSGLVTSPRGSLEGIAVVGGAGGKKVESRQPKVTQCRCGMEGKHFSELAIEMVFPGTPDRIHNLMFASGFMKDFMVVDQKLTDIQMSDWAPVTPGSTLLARNMSYIKPLNASLGPKQAKCEIRDETEYCDWEDYVSTVTTTRTPEVPSGGVFAVKTRCCIMWASRISTRVVVTTQVDWTGRSFIKGIIERSAIDGQKTYHGELERSMRAYIQEHIAEFVPEGVDPSALQETTTTAVPSTPAPGSNAQPSSSTASRSDPDAQRKQKEKQREHERNQRSLQWAWDTFDGAFGVAKQSAKGAIELIRDAWDQSSSTTILYFVIVFLVLSNVWTLVRVGSGGVVGGVGGLVGGGRGKDDEPVLVGGVGGGKGKVRGALGLNEEVERERKEWVHSVVTALWEELNHGGLKSLDPLASSTLSLSSASPVSSPSTPLMTGTPGDLEEWWKEVKELEKALETIEDRMKVLKESIGSVKVQQQHHDGHALVDEL</sequence>
<dbReference type="EMBL" id="ML208338">
    <property type="protein sequence ID" value="TFK69043.1"/>
    <property type="molecule type" value="Genomic_DNA"/>
</dbReference>
<name>A0ACD3ATL1_9AGAR</name>
<protein>
    <submittedName>
        <fullName evidence="1">Uncharacterized protein</fullName>
    </submittedName>
</protein>
<organism evidence="1 2">
    <name type="scientific">Pluteus cervinus</name>
    <dbReference type="NCBI Taxonomy" id="181527"/>
    <lineage>
        <taxon>Eukaryota</taxon>
        <taxon>Fungi</taxon>
        <taxon>Dikarya</taxon>
        <taxon>Basidiomycota</taxon>
        <taxon>Agaricomycotina</taxon>
        <taxon>Agaricomycetes</taxon>
        <taxon>Agaricomycetidae</taxon>
        <taxon>Agaricales</taxon>
        <taxon>Pluteineae</taxon>
        <taxon>Pluteaceae</taxon>
        <taxon>Pluteus</taxon>
    </lineage>
</organism>
<gene>
    <name evidence="1" type="ORF">BDN72DRAFT_870757</name>
</gene>
<reference evidence="1 2" key="1">
    <citation type="journal article" date="2019" name="Nat. Ecol. Evol.">
        <title>Megaphylogeny resolves global patterns of mushroom evolution.</title>
        <authorList>
            <person name="Varga T."/>
            <person name="Krizsan K."/>
            <person name="Foldi C."/>
            <person name="Dima B."/>
            <person name="Sanchez-Garcia M."/>
            <person name="Sanchez-Ramirez S."/>
            <person name="Szollosi G.J."/>
            <person name="Szarkandi J.G."/>
            <person name="Papp V."/>
            <person name="Albert L."/>
            <person name="Andreopoulos W."/>
            <person name="Angelini C."/>
            <person name="Antonin V."/>
            <person name="Barry K.W."/>
            <person name="Bougher N.L."/>
            <person name="Buchanan P."/>
            <person name="Buyck B."/>
            <person name="Bense V."/>
            <person name="Catcheside P."/>
            <person name="Chovatia M."/>
            <person name="Cooper J."/>
            <person name="Damon W."/>
            <person name="Desjardin D."/>
            <person name="Finy P."/>
            <person name="Geml J."/>
            <person name="Haridas S."/>
            <person name="Hughes K."/>
            <person name="Justo A."/>
            <person name="Karasinski D."/>
            <person name="Kautmanova I."/>
            <person name="Kiss B."/>
            <person name="Kocsube S."/>
            <person name="Kotiranta H."/>
            <person name="LaButti K.M."/>
            <person name="Lechner B.E."/>
            <person name="Liimatainen K."/>
            <person name="Lipzen A."/>
            <person name="Lukacs Z."/>
            <person name="Mihaltcheva S."/>
            <person name="Morgado L.N."/>
            <person name="Niskanen T."/>
            <person name="Noordeloos M.E."/>
            <person name="Ohm R.A."/>
            <person name="Ortiz-Santana B."/>
            <person name="Ovrebo C."/>
            <person name="Racz N."/>
            <person name="Riley R."/>
            <person name="Savchenko A."/>
            <person name="Shiryaev A."/>
            <person name="Soop K."/>
            <person name="Spirin V."/>
            <person name="Szebenyi C."/>
            <person name="Tomsovsky M."/>
            <person name="Tulloss R.E."/>
            <person name="Uehling J."/>
            <person name="Grigoriev I.V."/>
            <person name="Vagvolgyi C."/>
            <person name="Papp T."/>
            <person name="Martin F.M."/>
            <person name="Miettinen O."/>
            <person name="Hibbett D.S."/>
            <person name="Nagy L.G."/>
        </authorList>
    </citation>
    <scope>NUCLEOTIDE SEQUENCE [LARGE SCALE GENOMIC DNA]</scope>
    <source>
        <strain evidence="1 2">NL-1719</strain>
    </source>
</reference>
<proteinExistence type="predicted"/>
<evidence type="ECO:0000313" key="1">
    <source>
        <dbReference type="EMBL" id="TFK69043.1"/>
    </source>
</evidence>
<evidence type="ECO:0000313" key="2">
    <source>
        <dbReference type="Proteomes" id="UP000308600"/>
    </source>
</evidence>
<dbReference type="Proteomes" id="UP000308600">
    <property type="component" value="Unassembled WGS sequence"/>
</dbReference>
<keyword evidence="2" id="KW-1185">Reference proteome</keyword>